<reference evidence="2 3" key="1">
    <citation type="submission" date="2018-08" db="EMBL/GenBank/DDBJ databases">
        <title>Cellulomonas rhizosphaerae sp. nov., a novel actinomycete isolated from soil.</title>
        <authorList>
            <person name="Tian Y."/>
        </authorList>
    </citation>
    <scope>NUCLEOTIDE SEQUENCE [LARGE SCALE GENOMIC DNA]</scope>
    <source>
        <strain evidence="2 3">NEAU-TCZ24</strain>
    </source>
</reference>
<feature type="domain" description="Glycosyltransferase 2-like" evidence="1">
    <location>
        <begin position="6"/>
        <end position="129"/>
    </location>
</feature>
<evidence type="ECO:0000313" key="2">
    <source>
        <dbReference type="EMBL" id="RHA38905.1"/>
    </source>
</evidence>
<dbReference type="Pfam" id="PF00535">
    <property type="entry name" value="Glycos_transf_2"/>
    <property type="match status" value="1"/>
</dbReference>
<gene>
    <name evidence="2" type="ORF">D1825_12870</name>
</gene>
<dbReference type="EMBL" id="QWKP01000209">
    <property type="protein sequence ID" value="RHA38905.1"/>
    <property type="molecule type" value="Genomic_DNA"/>
</dbReference>
<dbReference type="AlphaFoldDB" id="A0A413RJQ3"/>
<dbReference type="PANTHER" id="PTHR22916:SF3">
    <property type="entry name" value="UDP-GLCNAC:BETAGAL BETA-1,3-N-ACETYLGLUCOSAMINYLTRANSFERASE-LIKE PROTEIN 1"/>
    <property type="match status" value="1"/>
</dbReference>
<dbReference type="Gene3D" id="3.90.550.10">
    <property type="entry name" value="Spore Coat Polysaccharide Biosynthesis Protein SpsA, Chain A"/>
    <property type="match status" value="1"/>
</dbReference>
<dbReference type="InterPro" id="IPR001173">
    <property type="entry name" value="Glyco_trans_2-like"/>
</dbReference>
<evidence type="ECO:0000259" key="1">
    <source>
        <dbReference type="Pfam" id="PF00535"/>
    </source>
</evidence>
<comment type="caution">
    <text evidence="2">The sequence shown here is derived from an EMBL/GenBank/DDBJ whole genome shotgun (WGS) entry which is preliminary data.</text>
</comment>
<keyword evidence="3" id="KW-1185">Reference proteome</keyword>
<protein>
    <submittedName>
        <fullName evidence="2">Glycosyltransferase family 2 protein</fullName>
    </submittedName>
</protein>
<dbReference type="PANTHER" id="PTHR22916">
    <property type="entry name" value="GLYCOSYLTRANSFERASE"/>
    <property type="match status" value="1"/>
</dbReference>
<proteinExistence type="predicted"/>
<dbReference type="GO" id="GO:0016758">
    <property type="term" value="F:hexosyltransferase activity"/>
    <property type="evidence" value="ECO:0007669"/>
    <property type="project" value="UniProtKB-ARBA"/>
</dbReference>
<evidence type="ECO:0000313" key="3">
    <source>
        <dbReference type="Proteomes" id="UP000283374"/>
    </source>
</evidence>
<dbReference type="Proteomes" id="UP000283374">
    <property type="component" value="Unassembled WGS sequence"/>
</dbReference>
<dbReference type="CDD" id="cd00761">
    <property type="entry name" value="Glyco_tranf_GTA_type"/>
    <property type="match status" value="1"/>
</dbReference>
<keyword evidence="2" id="KW-0808">Transferase</keyword>
<dbReference type="OrthoDB" id="3177103at2"/>
<dbReference type="RefSeq" id="WP_118767814.1">
    <property type="nucleotide sequence ID" value="NZ_QWKP01000209.1"/>
</dbReference>
<accession>A0A413RJQ3</accession>
<name>A0A413RJQ3_9CELL</name>
<sequence length="280" mass="30621">MSPTVSVVVPAYNNEPFVRQTVRSVLEQTFADFELVVADHSSGDDTWAALQEFTDDPRVTLLRTPAGGGAKRNWDAVSEVATGDLIKLVCGDDVLYPAMLERQVAAFAQHPDAQVVASRRDIIDAQGRVLVRGRGLGRALVGEVDGSAALRASIRAGGNLFGEPMCVMMRTETLRSVGWWDDRQPFYIDLGTYAHALMRGSFVGVDETLAGFRVSAQQWSVRLTDEHSRQAAQFHARVRAEHPDVLSKADVVLGDGMAVVAAARRRLAYAWLGRRMRVAG</sequence>
<dbReference type="SUPFAM" id="SSF53448">
    <property type="entry name" value="Nucleotide-diphospho-sugar transferases"/>
    <property type="match status" value="1"/>
</dbReference>
<organism evidence="2 3">
    <name type="scientific">Cellulomonas rhizosphaerae</name>
    <dbReference type="NCBI Taxonomy" id="2293719"/>
    <lineage>
        <taxon>Bacteria</taxon>
        <taxon>Bacillati</taxon>
        <taxon>Actinomycetota</taxon>
        <taxon>Actinomycetes</taxon>
        <taxon>Micrococcales</taxon>
        <taxon>Cellulomonadaceae</taxon>
        <taxon>Cellulomonas</taxon>
    </lineage>
</organism>
<dbReference type="InterPro" id="IPR029044">
    <property type="entry name" value="Nucleotide-diphossugar_trans"/>
</dbReference>